<dbReference type="InterPro" id="IPR036047">
    <property type="entry name" value="F-box-like_dom_sf"/>
</dbReference>
<organism evidence="2 3">
    <name type="scientific">Triplophysa rosa</name>
    <name type="common">Cave loach</name>
    <dbReference type="NCBI Taxonomy" id="992332"/>
    <lineage>
        <taxon>Eukaryota</taxon>
        <taxon>Metazoa</taxon>
        <taxon>Chordata</taxon>
        <taxon>Craniata</taxon>
        <taxon>Vertebrata</taxon>
        <taxon>Euteleostomi</taxon>
        <taxon>Actinopterygii</taxon>
        <taxon>Neopterygii</taxon>
        <taxon>Teleostei</taxon>
        <taxon>Ostariophysi</taxon>
        <taxon>Cypriniformes</taxon>
        <taxon>Nemacheilidae</taxon>
        <taxon>Triplophysa</taxon>
    </lineage>
</organism>
<dbReference type="PANTHER" id="PTHR14381:SF1">
    <property type="entry name" value="F-BOX_WD REPEAT-CONTAINING PROTEIN 4"/>
    <property type="match status" value="1"/>
</dbReference>
<comment type="caution">
    <text evidence="2">The sequence shown here is derived from an EMBL/GenBank/DDBJ whole genome shotgun (WGS) entry which is preliminary data.</text>
</comment>
<dbReference type="InterPro" id="IPR052301">
    <property type="entry name" value="SCF_F-box/WD-repeat"/>
</dbReference>
<evidence type="ECO:0000313" key="2">
    <source>
        <dbReference type="EMBL" id="KAI7802586.1"/>
    </source>
</evidence>
<dbReference type="PANTHER" id="PTHR14381">
    <property type="entry name" value="DACTYLIN"/>
    <property type="match status" value="1"/>
</dbReference>
<accession>A0A9W7TTP1</accession>
<dbReference type="InterPro" id="IPR001810">
    <property type="entry name" value="F-box_dom"/>
</dbReference>
<sequence length="190" mass="22157">IAERPKMASLLDEILFETYGQGPSPSKDFYQLVITQKEVIWRWWKISIRGVFRGTPPGEIKQSHIDFVEDSTFQKQLDVVFGPKILEYTLSLCRGHFDYLVRLPDQLLLKILSYLPLQDIGHLSQTSSRFRKLCNSDEFWKKTMQSYFGVITEDMELLVKAMGWKKLFMFYYSQELSCPTEDKPNPAASP</sequence>
<evidence type="ECO:0000259" key="1">
    <source>
        <dbReference type="PROSITE" id="PS50181"/>
    </source>
</evidence>
<dbReference type="Proteomes" id="UP001059041">
    <property type="component" value="Linkage Group LG12"/>
</dbReference>
<name>A0A9W7TTP1_TRIRA</name>
<protein>
    <submittedName>
        <fullName evidence="2">F-box only protein 36</fullName>
    </submittedName>
</protein>
<dbReference type="EMBL" id="JAFHDT010000012">
    <property type="protein sequence ID" value="KAI7802586.1"/>
    <property type="molecule type" value="Genomic_DNA"/>
</dbReference>
<dbReference type="CDD" id="cd22106">
    <property type="entry name" value="F-box_FBXO36"/>
    <property type="match status" value="1"/>
</dbReference>
<keyword evidence="3" id="KW-1185">Reference proteome</keyword>
<dbReference type="AlphaFoldDB" id="A0A9W7TTP1"/>
<reference evidence="2" key="1">
    <citation type="submission" date="2021-02" db="EMBL/GenBank/DDBJ databases">
        <title>Comparative genomics reveals that relaxation of natural selection precedes convergent phenotypic evolution of cavefish.</title>
        <authorList>
            <person name="Peng Z."/>
        </authorList>
    </citation>
    <scope>NUCLEOTIDE SEQUENCE</scope>
    <source>
        <tissue evidence="2">Muscle</tissue>
    </source>
</reference>
<dbReference type="SUPFAM" id="SSF81383">
    <property type="entry name" value="F-box domain"/>
    <property type="match status" value="1"/>
</dbReference>
<feature type="domain" description="F-box" evidence="1">
    <location>
        <begin position="97"/>
        <end position="143"/>
    </location>
</feature>
<proteinExistence type="predicted"/>
<evidence type="ECO:0000313" key="3">
    <source>
        <dbReference type="Proteomes" id="UP001059041"/>
    </source>
</evidence>
<dbReference type="PROSITE" id="PS50181">
    <property type="entry name" value="FBOX"/>
    <property type="match status" value="1"/>
</dbReference>
<feature type="non-terminal residue" evidence="2">
    <location>
        <position position="190"/>
    </location>
</feature>
<gene>
    <name evidence="2" type="ORF">IRJ41_015201</name>
</gene>
<dbReference type="Gene3D" id="1.20.1280.50">
    <property type="match status" value="1"/>
</dbReference>
<dbReference type="Pfam" id="PF12937">
    <property type="entry name" value="F-box-like"/>
    <property type="match status" value="1"/>
</dbReference>
<dbReference type="SMART" id="SM00256">
    <property type="entry name" value="FBOX"/>
    <property type="match status" value="1"/>
</dbReference>
<dbReference type="GO" id="GO:0019005">
    <property type="term" value="C:SCF ubiquitin ligase complex"/>
    <property type="evidence" value="ECO:0007669"/>
    <property type="project" value="TreeGrafter"/>
</dbReference>
<dbReference type="GO" id="GO:0031146">
    <property type="term" value="P:SCF-dependent proteasomal ubiquitin-dependent protein catabolic process"/>
    <property type="evidence" value="ECO:0007669"/>
    <property type="project" value="TreeGrafter"/>
</dbReference>